<dbReference type="InterPro" id="IPR032816">
    <property type="entry name" value="VTT_dom"/>
</dbReference>
<dbReference type="AlphaFoldDB" id="A0A1I7EJD7"/>
<reference evidence="10 11" key="1">
    <citation type="submission" date="2016-10" db="EMBL/GenBank/DDBJ databases">
        <authorList>
            <person name="de Groot N.N."/>
        </authorList>
    </citation>
    <scope>NUCLEOTIDE SEQUENCE [LARGE SCALE GENOMIC DNA]</scope>
    <source>
        <strain evidence="10 11">LMG 27731</strain>
    </source>
</reference>
<evidence type="ECO:0000256" key="7">
    <source>
        <dbReference type="SAM" id="Phobius"/>
    </source>
</evidence>
<feature type="transmembrane region" description="Helical" evidence="7">
    <location>
        <begin position="326"/>
        <end position="347"/>
    </location>
</feature>
<dbReference type="OrthoDB" id="9780918at2"/>
<feature type="transmembrane region" description="Helical" evidence="7">
    <location>
        <begin position="117"/>
        <end position="136"/>
    </location>
</feature>
<evidence type="ECO:0000259" key="9">
    <source>
        <dbReference type="Pfam" id="PF14067"/>
    </source>
</evidence>
<dbReference type="GO" id="GO:0005886">
    <property type="term" value="C:plasma membrane"/>
    <property type="evidence" value="ECO:0007669"/>
    <property type="project" value="UniProtKB-SubCell"/>
</dbReference>
<evidence type="ECO:0000259" key="8">
    <source>
        <dbReference type="Pfam" id="PF09335"/>
    </source>
</evidence>
<feature type="transmembrane region" description="Helical" evidence="7">
    <location>
        <begin position="148"/>
        <end position="169"/>
    </location>
</feature>
<feature type="transmembrane region" description="Helical" evidence="7">
    <location>
        <begin position="419"/>
        <end position="438"/>
    </location>
</feature>
<comment type="subcellular location">
    <subcellularLocation>
        <location evidence="1">Cell membrane</location>
        <topology evidence="1">Multi-pass membrane protein</topology>
    </subcellularLocation>
</comment>
<evidence type="ECO:0000256" key="3">
    <source>
        <dbReference type="ARBA" id="ARBA00022475"/>
    </source>
</evidence>
<keyword evidence="3" id="KW-1003">Cell membrane</keyword>
<feature type="domain" description="VTT" evidence="8">
    <location>
        <begin position="39"/>
        <end position="162"/>
    </location>
</feature>
<dbReference type="PANTHER" id="PTHR30353">
    <property type="entry name" value="INNER MEMBRANE PROTEIN DEDA-RELATED"/>
    <property type="match status" value="1"/>
</dbReference>
<feature type="transmembrane region" description="Helical" evidence="7">
    <location>
        <begin position="46"/>
        <end position="72"/>
    </location>
</feature>
<feature type="transmembrane region" description="Helical" evidence="7">
    <location>
        <begin position="240"/>
        <end position="262"/>
    </location>
</feature>
<dbReference type="Gene3D" id="1.20.144.10">
    <property type="entry name" value="Phosphatidic acid phosphatase type 2/haloperoxidase"/>
    <property type="match status" value="1"/>
</dbReference>
<dbReference type="PANTHER" id="PTHR30353:SF15">
    <property type="entry name" value="INNER MEMBRANE PROTEIN YABI"/>
    <property type="match status" value="1"/>
</dbReference>
<dbReference type="Proteomes" id="UP000198844">
    <property type="component" value="Unassembled WGS sequence"/>
</dbReference>
<evidence type="ECO:0000313" key="11">
    <source>
        <dbReference type="Proteomes" id="UP000198844"/>
    </source>
</evidence>
<keyword evidence="5 7" id="KW-1133">Transmembrane helix</keyword>
<protein>
    <submittedName>
        <fullName evidence="10">Membrane protein DedA, SNARE-associated domain</fullName>
    </submittedName>
</protein>
<evidence type="ECO:0000256" key="5">
    <source>
        <dbReference type="ARBA" id="ARBA00022989"/>
    </source>
</evidence>
<keyword evidence="4 7" id="KW-0812">Transmembrane</keyword>
<keyword evidence="6 7" id="KW-0472">Membrane</keyword>
<dbReference type="CDD" id="cd03392">
    <property type="entry name" value="PAP2_like_2"/>
    <property type="match status" value="1"/>
</dbReference>
<evidence type="ECO:0000313" key="10">
    <source>
        <dbReference type="EMBL" id="SFU24048.1"/>
    </source>
</evidence>
<accession>A0A1I7EJD7</accession>
<feature type="transmembrane region" description="Helical" evidence="7">
    <location>
        <begin position="359"/>
        <end position="381"/>
    </location>
</feature>
<dbReference type="InterPro" id="IPR025902">
    <property type="entry name" value="LssY-like-C_dom"/>
</dbReference>
<dbReference type="SUPFAM" id="SSF48317">
    <property type="entry name" value="Acid phosphatase/Vanadium-dependent haloperoxidase"/>
    <property type="match status" value="1"/>
</dbReference>
<dbReference type="InterPro" id="IPR032818">
    <property type="entry name" value="DedA-like"/>
</dbReference>
<feature type="transmembrane region" description="Helical" evidence="7">
    <location>
        <begin position="17"/>
        <end position="39"/>
    </location>
</feature>
<organism evidence="10 11">
    <name type="scientific">Paraburkholderia aspalathi</name>
    <dbReference type="NCBI Taxonomy" id="1324617"/>
    <lineage>
        <taxon>Bacteria</taxon>
        <taxon>Pseudomonadati</taxon>
        <taxon>Pseudomonadota</taxon>
        <taxon>Betaproteobacteria</taxon>
        <taxon>Burkholderiales</taxon>
        <taxon>Burkholderiaceae</taxon>
        <taxon>Paraburkholderia</taxon>
    </lineage>
</organism>
<gene>
    <name evidence="10" type="ORF">SAMN05192563_1024118</name>
</gene>
<dbReference type="Pfam" id="PF09335">
    <property type="entry name" value="VTT_dom"/>
    <property type="match status" value="1"/>
</dbReference>
<evidence type="ECO:0000256" key="6">
    <source>
        <dbReference type="ARBA" id="ARBA00023136"/>
    </source>
</evidence>
<dbReference type="Pfam" id="PF14067">
    <property type="entry name" value="LssY_C"/>
    <property type="match status" value="1"/>
</dbReference>
<sequence length="671" mass="72765">MEHAYFHMLHLLAGHPVWTLTVIFLAAFLEAIAVVGTFIPGSTAIFVAGALVGTGALGLGWVLACTITGAIAGDGISYWLGRRYRSGISRLSPFRTHPQLLDAGHRFFASHGAKSVVLARFIGPVRAIVPVIAGMVGMTPARFYGMNVLSALLWAPAYILLGMVFGASVQLASAVSFRLVATIALAVSIVWLSFRGARFFLAHINAWGAAMRRDLLNWASVHTAQPGRFVLRALDPEHSVAGFMVATSVVVLVSTWVFFGVLDQAIHGNPKVGIDVSVYHFLQAMRTSWGDSALSALATLGSIATLAALAATVALWMIWERRWQTLTYWLGAVAFSQLLIFAIHHAIRRTPPGSLHSDVHVFPSTHVAAAVIIYGFLAFLLTRRVGSLAGVFVATVSAVVVLFIAFAGLYFGQFWFSDAIGGAALAVVWVSVVALTAVWRHPRVPPSRKLMPALMLGVVCVSVAVQLDLARLVPRLDGKPIQTLMLTTESQWINSLSKKLPCYRADMSGDRREPMTFQWSANADDIRTGLRSRTWIEGNAVSARSLLSVLSPEAAAVALPVLPKLNDGVPSPLVFIRPGNARDERDVLRFWQSGYALRNDSGAAPVPIWVGSFQHERLDRQSWPINILRAENTAPPQLDVGDEWPESHGAEVLARLDCRGTPVFLLTSRGN</sequence>
<evidence type="ECO:0000256" key="1">
    <source>
        <dbReference type="ARBA" id="ARBA00004651"/>
    </source>
</evidence>
<dbReference type="InterPro" id="IPR036938">
    <property type="entry name" value="PAP2/HPO_sf"/>
</dbReference>
<dbReference type="RefSeq" id="WP_093642387.1">
    <property type="nucleotide sequence ID" value="NZ_FPBH01000024.1"/>
</dbReference>
<feature type="transmembrane region" description="Helical" evidence="7">
    <location>
        <begin position="450"/>
        <end position="467"/>
    </location>
</feature>
<evidence type="ECO:0000256" key="2">
    <source>
        <dbReference type="ARBA" id="ARBA00010792"/>
    </source>
</evidence>
<feature type="domain" description="LssY-like C-terminal" evidence="9">
    <location>
        <begin position="499"/>
        <end position="616"/>
    </location>
</feature>
<proteinExistence type="inferred from homology"/>
<dbReference type="EMBL" id="FPBH01000024">
    <property type="protein sequence ID" value="SFU24048.1"/>
    <property type="molecule type" value="Genomic_DNA"/>
</dbReference>
<feature type="transmembrane region" description="Helical" evidence="7">
    <location>
        <begin position="175"/>
        <end position="194"/>
    </location>
</feature>
<feature type="transmembrane region" description="Helical" evidence="7">
    <location>
        <begin position="388"/>
        <end position="413"/>
    </location>
</feature>
<comment type="similarity">
    <text evidence="2">Belongs to the DedA family.</text>
</comment>
<name>A0A1I7EJD7_9BURK</name>
<feature type="transmembrane region" description="Helical" evidence="7">
    <location>
        <begin position="293"/>
        <end position="319"/>
    </location>
</feature>
<evidence type="ECO:0000256" key="4">
    <source>
        <dbReference type="ARBA" id="ARBA00022692"/>
    </source>
</evidence>